<dbReference type="SMART" id="SM00327">
    <property type="entry name" value="VWA"/>
    <property type="match status" value="2"/>
</dbReference>
<sequence length="396" mass="43652">MTYIRETCGCCDCEKRCGALDIVFVIDSSESVGLTNFTLEKNFVINTINRLGSMASDPASPTWYGTRVGVVQYSHNGTFEAIHLDDPNINSMSAFKTAVKNLKWIAGGTFTPSALKFAYDTLIRDSKRARARVSVVVITDGRYDSRDDEDLLNYLCRDSNVVVNAIGVGLHRKNGDCALLAICLTYVHCISLTEPVIMCPDLPCKTEPDVAPCVQRPVDVVFLLDGSERLGMRNFQHVREFVSNVADRLGLARGRADRMRARLHSLAFPLTHDRAVITDGIARLSYLDSSSSVGPAIIHAINNILGKGNARQTRRFAEILFVFITDGITDSKVLEEAVGAMRGAQVVSTVIAPGNDVDQEVLTKLAMNDQEAIFKVKDFSDLSRSGLFDRFIQWVC</sequence>
<reference evidence="3" key="1">
    <citation type="submission" date="2015-09" db="EMBL/GenBank/DDBJ databases">
        <authorList>
            <person name="Sai Rama Sridatta P."/>
        </authorList>
    </citation>
    <scope>NUCLEOTIDE SEQUENCE [LARGE SCALE GENOMIC DNA]</scope>
</reference>
<dbReference type="PROSITE" id="PS50234">
    <property type="entry name" value="VWFA"/>
    <property type="match status" value="2"/>
</dbReference>
<organism evidence="2 3">
    <name type="scientific">Lates calcarifer</name>
    <name type="common">Barramundi</name>
    <name type="synonym">Holocentrus calcarifer</name>
    <dbReference type="NCBI Taxonomy" id="8187"/>
    <lineage>
        <taxon>Eukaryota</taxon>
        <taxon>Metazoa</taxon>
        <taxon>Chordata</taxon>
        <taxon>Craniata</taxon>
        <taxon>Vertebrata</taxon>
        <taxon>Euteleostomi</taxon>
        <taxon>Actinopterygii</taxon>
        <taxon>Neopterygii</taxon>
        <taxon>Teleostei</taxon>
        <taxon>Neoteleostei</taxon>
        <taxon>Acanthomorphata</taxon>
        <taxon>Carangaria</taxon>
        <taxon>Carangaria incertae sedis</taxon>
        <taxon>Centropomidae</taxon>
        <taxon>Lates</taxon>
    </lineage>
</organism>
<dbReference type="InterPro" id="IPR036465">
    <property type="entry name" value="vWFA_dom_sf"/>
</dbReference>
<dbReference type="InterPro" id="IPR052229">
    <property type="entry name" value="Collagen-VI/PIF"/>
</dbReference>
<dbReference type="PRINTS" id="PR00453">
    <property type="entry name" value="VWFADOMAIN"/>
</dbReference>
<name>A0A4W6FKE1_LATCA</name>
<protein>
    <submittedName>
        <fullName evidence="2">Collagen type VI alpha 2 chain</fullName>
    </submittedName>
</protein>
<feature type="domain" description="VWFA" evidence="1">
    <location>
        <begin position="21"/>
        <end position="169"/>
    </location>
</feature>
<gene>
    <name evidence="2" type="primary">COL6A2</name>
</gene>
<dbReference type="SUPFAM" id="SSF53300">
    <property type="entry name" value="vWA-like"/>
    <property type="match status" value="2"/>
</dbReference>
<dbReference type="PANTHER" id="PTHR22588">
    <property type="entry name" value="VWFA DOMAIN-CONTAINING PROTEIN"/>
    <property type="match status" value="1"/>
</dbReference>
<dbReference type="AlphaFoldDB" id="A0A4W6FKE1"/>
<dbReference type="Gene3D" id="3.40.50.410">
    <property type="entry name" value="von Willebrand factor, type A domain"/>
    <property type="match status" value="2"/>
</dbReference>
<evidence type="ECO:0000313" key="2">
    <source>
        <dbReference type="Ensembl" id="ENSLCAP00010051034.1"/>
    </source>
</evidence>
<dbReference type="Proteomes" id="UP000314980">
    <property type="component" value="Unassembled WGS sequence"/>
</dbReference>
<keyword evidence="3" id="KW-1185">Reference proteome</keyword>
<evidence type="ECO:0000259" key="1">
    <source>
        <dbReference type="PROSITE" id="PS50234"/>
    </source>
</evidence>
<dbReference type="InterPro" id="IPR002035">
    <property type="entry name" value="VWF_A"/>
</dbReference>
<accession>A0A4W6FKE1</accession>
<dbReference type="Ensembl" id="ENSLCAT00010052372.1">
    <property type="protein sequence ID" value="ENSLCAP00010051034.1"/>
    <property type="gene ID" value="ENSLCAG00010023774.1"/>
</dbReference>
<proteinExistence type="predicted"/>
<evidence type="ECO:0000313" key="3">
    <source>
        <dbReference type="Proteomes" id="UP000314980"/>
    </source>
</evidence>
<dbReference type="GeneTree" id="ENSGT00940000155682"/>
<dbReference type="GO" id="GO:0030020">
    <property type="term" value="F:extracellular matrix structural constituent conferring tensile strength"/>
    <property type="evidence" value="ECO:0007669"/>
    <property type="project" value="TreeGrafter"/>
</dbReference>
<dbReference type="PANTHER" id="PTHR22588:SF15">
    <property type="entry name" value="VWFA DOMAIN-CONTAINING PROTEIN"/>
    <property type="match status" value="1"/>
</dbReference>
<dbReference type="Pfam" id="PF00092">
    <property type="entry name" value="VWA"/>
    <property type="match status" value="2"/>
</dbReference>
<reference evidence="2" key="3">
    <citation type="submission" date="2025-09" db="UniProtKB">
        <authorList>
            <consortium name="Ensembl"/>
        </authorList>
    </citation>
    <scope>IDENTIFICATION</scope>
</reference>
<feature type="domain" description="VWFA" evidence="1">
    <location>
        <begin position="219"/>
        <end position="391"/>
    </location>
</feature>
<reference evidence="2" key="2">
    <citation type="submission" date="2025-08" db="UniProtKB">
        <authorList>
            <consortium name="Ensembl"/>
        </authorList>
    </citation>
    <scope>IDENTIFICATION</scope>
</reference>